<dbReference type="EMBL" id="CAKLDI010000002">
    <property type="protein sequence ID" value="CAH0535438.1"/>
    <property type="molecule type" value="Genomic_DNA"/>
</dbReference>
<dbReference type="Proteomes" id="UP000838672">
    <property type="component" value="Unassembled WGS sequence"/>
</dbReference>
<dbReference type="PANTHER" id="PTHR46246:SF1">
    <property type="entry name" value="GUANOSINE-3',5'-BIS(DIPHOSPHATE) 3'-PYROPHOSPHOHYDROLASE MESH1"/>
    <property type="match status" value="1"/>
</dbReference>
<name>A0ABM8ZXS4_9VIBR</name>
<evidence type="ECO:0000313" key="1">
    <source>
        <dbReference type="EMBL" id="CAH0535438.1"/>
    </source>
</evidence>
<evidence type="ECO:0000313" key="2">
    <source>
        <dbReference type="Proteomes" id="UP000838672"/>
    </source>
</evidence>
<dbReference type="Pfam" id="PF13328">
    <property type="entry name" value="HD_4"/>
    <property type="match status" value="1"/>
</dbReference>
<reference evidence="1" key="1">
    <citation type="submission" date="2021-11" db="EMBL/GenBank/DDBJ databases">
        <authorList>
            <person name="Rodrigo-Torres L."/>
            <person name="Arahal R. D."/>
            <person name="Lucena T."/>
        </authorList>
    </citation>
    <scope>NUCLEOTIDE SEQUENCE</scope>
    <source>
        <strain evidence="1">CECT 7929</strain>
    </source>
</reference>
<organism evidence="1 2">
    <name type="scientific">Vibrio stylophorae</name>
    <dbReference type="NCBI Taxonomy" id="659351"/>
    <lineage>
        <taxon>Bacteria</taxon>
        <taxon>Pseudomonadati</taxon>
        <taxon>Pseudomonadota</taxon>
        <taxon>Gammaproteobacteria</taxon>
        <taxon>Vibrionales</taxon>
        <taxon>Vibrionaceae</taxon>
        <taxon>Vibrio</taxon>
    </lineage>
</organism>
<dbReference type="Gene3D" id="1.10.3210.10">
    <property type="entry name" value="Hypothetical protein af1432"/>
    <property type="match status" value="1"/>
</dbReference>
<accession>A0ABM8ZXS4</accession>
<sequence>MNNRYIKARTFARKRHEGQRYGDYPYYIHLDAVAKLASPFGTDAMIVAQFHDILEDTKTTRQEIETDYGKIISRAVCYMTDEVVSGRDARKAVTHQRFQQIDQLEESGRLALIVKVCDRLANVRAARRNQPKKFAQYKKEHDGFKQATYRRGLCEALWWELDMLIERM</sequence>
<dbReference type="PANTHER" id="PTHR46246">
    <property type="entry name" value="GUANOSINE-3',5'-BIS(DIPHOSPHATE) 3'-PYROPHOSPHOHYDROLASE MESH1"/>
    <property type="match status" value="1"/>
</dbReference>
<comment type="caution">
    <text evidence="1">The sequence shown here is derived from an EMBL/GenBank/DDBJ whole genome shotgun (WGS) entry which is preliminary data.</text>
</comment>
<proteinExistence type="predicted"/>
<protein>
    <submittedName>
        <fullName evidence="1">Bifunctional (P)ppGpp synthase/hydrolase RelA</fullName>
    </submittedName>
</protein>
<gene>
    <name evidence="1" type="primary">relA_2</name>
    <name evidence="1" type="ORF">VST7929_03012</name>
</gene>
<dbReference type="InterPro" id="IPR052194">
    <property type="entry name" value="MESH1"/>
</dbReference>
<keyword evidence="2" id="KW-1185">Reference proteome</keyword>
<dbReference type="RefSeq" id="WP_237468302.1">
    <property type="nucleotide sequence ID" value="NZ_CAKLDI010000002.1"/>
</dbReference>
<dbReference type="SUPFAM" id="SSF109604">
    <property type="entry name" value="HD-domain/PDEase-like"/>
    <property type="match status" value="1"/>
</dbReference>